<accession>A0A1F8AZZ3</accession>
<sequence length="114" mass="12265">MFYSFLAQVREFGPGELGTGEATDVPTLKGFEAIFNNVVSVALAFAGIVLFIMLISGGFKYITAGGDPKGVEEAKKTLTYAIGGMVLLAASFLLLRFIEQFTGANVTQFRIFQP</sequence>
<evidence type="ECO:0000256" key="1">
    <source>
        <dbReference type="SAM" id="Phobius"/>
    </source>
</evidence>
<feature type="transmembrane region" description="Helical" evidence="1">
    <location>
        <begin position="77"/>
        <end position="98"/>
    </location>
</feature>
<dbReference type="Pfam" id="PF18895">
    <property type="entry name" value="T4SS_pilin"/>
    <property type="match status" value="1"/>
</dbReference>
<keyword evidence="1" id="KW-1133">Transmembrane helix</keyword>
<comment type="caution">
    <text evidence="2">The sequence shown here is derived from an EMBL/GenBank/DDBJ whole genome shotgun (WGS) entry which is preliminary data.</text>
</comment>
<proteinExistence type="predicted"/>
<gene>
    <name evidence="2" type="ORF">A3E46_01295</name>
</gene>
<keyword evidence="1" id="KW-0812">Transmembrane</keyword>
<feature type="transmembrane region" description="Helical" evidence="1">
    <location>
        <begin position="34"/>
        <end position="56"/>
    </location>
</feature>
<dbReference type="STRING" id="1802513.A3E46_01295"/>
<evidence type="ECO:0000313" key="3">
    <source>
        <dbReference type="Proteomes" id="UP000178313"/>
    </source>
</evidence>
<reference evidence="2 3" key="1">
    <citation type="journal article" date="2016" name="Nat. Commun.">
        <title>Thousands of microbial genomes shed light on interconnected biogeochemical processes in an aquifer system.</title>
        <authorList>
            <person name="Anantharaman K."/>
            <person name="Brown C.T."/>
            <person name="Hug L.A."/>
            <person name="Sharon I."/>
            <person name="Castelle C.J."/>
            <person name="Probst A.J."/>
            <person name="Thomas B.C."/>
            <person name="Singh A."/>
            <person name="Wilkins M.J."/>
            <person name="Karaoz U."/>
            <person name="Brodie E.L."/>
            <person name="Williams K.H."/>
            <person name="Hubbard S.S."/>
            <person name="Banfield J.F."/>
        </authorList>
    </citation>
    <scope>NUCLEOTIDE SEQUENCE [LARGE SCALE GENOMIC DNA]</scope>
</reference>
<protein>
    <submittedName>
        <fullName evidence="2">Uncharacterized protein</fullName>
    </submittedName>
</protein>
<dbReference type="AlphaFoldDB" id="A0A1F8AZZ3"/>
<evidence type="ECO:0000313" key="2">
    <source>
        <dbReference type="EMBL" id="OGM57321.1"/>
    </source>
</evidence>
<dbReference type="InterPro" id="IPR043993">
    <property type="entry name" value="T4SS_pilin"/>
</dbReference>
<dbReference type="Proteomes" id="UP000178313">
    <property type="component" value="Unassembled WGS sequence"/>
</dbReference>
<keyword evidence="1" id="KW-0472">Membrane</keyword>
<organism evidence="2 3">
    <name type="scientific">Candidatus Woesebacteria bacterium RIFCSPHIGHO2_12_FULL_46_16</name>
    <dbReference type="NCBI Taxonomy" id="1802513"/>
    <lineage>
        <taxon>Bacteria</taxon>
        <taxon>Candidatus Woeseibacteriota</taxon>
    </lineage>
</organism>
<name>A0A1F8AZZ3_9BACT</name>
<dbReference type="EMBL" id="MGGZ01000013">
    <property type="protein sequence ID" value="OGM57321.1"/>
    <property type="molecule type" value="Genomic_DNA"/>
</dbReference>